<evidence type="ECO:0000256" key="3">
    <source>
        <dbReference type="ARBA" id="ARBA00022617"/>
    </source>
</evidence>
<gene>
    <name evidence="9" type="ORF">BJX68DRAFT_234552</name>
</gene>
<comment type="caution">
    <text evidence="9">The sequence shown here is derived from an EMBL/GenBank/DDBJ whole genome shotgun (WGS) entry which is preliminary data.</text>
</comment>
<evidence type="ECO:0000256" key="8">
    <source>
        <dbReference type="RuleBase" id="RU000461"/>
    </source>
</evidence>
<dbReference type="EMBL" id="JBFXLR010000015">
    <property type="protein sequence ID" value="KAL2852675.1"/>
    <property type="molecule type" value="Genomic_DNA"/>
</dbReference>
<organism evidence="9 10">
    <name type="scientific">Aspergillus pseudodeflectus</name>
    <dbReference type="NCBI Taxonomy" id="176178"/>
    <lineage>
        <taxon>Eukaryota</taxon>
        <taxon>Fungi</taxon>
        <taxon>Dikarya</taxon>
        <taxon>Ascomycota</taxon>
        <taxon>Pezizomycotina</taxon>
        <taxon>Eurotiomycetes</taxon>
        <taxon>Eurotiomycetidae</taxon>
        <taxon>Eurotiales</taxon>
        <taxon>Aspergillaceae</taxon>
        <taxon>Aspergillus</taxon>
        <taxon>Aspergillus subgen. Nidulantes</taxon>
    </lineage>
</organism>
<evidence type="ECO:0000256" key="4">
    <source>
        <dbReference type="ARBA" id="ARBA00022723"/>
    </source>
</evidence>
<protein>
    <submittedName>
        <fullName evidence="9">Cytochrome P450</fullName>
    </submittedName>
</protein>
<dbReference type="CDD" id="cd11062">
    <property type="entry name" value="CYP58-like"/>
    <property type="match status" value="1"/>
</dbReference>
<dbReference type="InterPro" id="IPR050121">
    <property type="entry name" value="Cytochrome_P450_monoxygenase"/>
</dbReference>
<keyword evidence="7 8" id="KW-0503">Monooxygenase</keyword>
<dbReference type="InterPro" id="IPR036396">
    <property type="entry name" value="Cyt_P450_sf"/>
</dbReference>
<sequence length="572" mass="64165">MNHHEPYKVSLIPAHDPTPLLPCIWIDKPTSVTFFQPLSSLHHVLPLCPCIMSFFWILETTAVVSTLWTAAEAIRRLYFHPLAHIPGPRLAALTWWYEFYYDAIQPGQYIFKIQELHKQYGPIIRVTPDEIHINDVGFLDIIYAPSMARRDKYAYQLRSLRVPGGVGTTADYSLHKVRREALTQFFSKKNILYQEGLVADKVGQLKQIIATHATNKTPINLSDVFFAFSNDVVTNFLFAHQTDILLDEQKAATLRHNCKELMMGINLNKHFPQVPDFLESLPMSISRLIMPPGLVDMLSLFERVRNEVLAIMRAKESGITSNKPVGPTGKESVYDSVLDCQSLPPSEKTLLRLEQEGALLVLAGTESPAQTLNIIFYHLLANPTLLEKLRDELHTVPASASWTQLEQLPYLSAVIEEGNRLSFGVSARTARIAHEPLIYTPSSHVPLTCPPSTRTRSYTIPAGTPVSITTLAAHTAESVFPKPYVFDPDRWLGDAGKERRKFQMAFGKGGRRCLGIELARAELYLVIAALVRGFEMALFETDADDVAFLHDYHVAMPKMGSKGVRVIAKAVP</sequence>
<dbReference type="InterPro" id="IPR017972">
    <property type="entry name" value="Cyt_P450_CS"/>
</dbReference>
<comment type="cofactor">
    <cofactor evidence="1">
        <name>heme</name>
        <dbReference type="ChEBI" id="CHEBI:30413"/>
    </cofactor>
</comment>
<dbReference type="InterPro" id="IPR001128">
    <property type="entry name" value="Cyt_P450"/>
</dbReference>
<dbReference type="Gene3D" id="1.10.630.10">
    <property type="entry name" value="Cytochrome P450"/>
    <property type="match status" value="1"/>
</dbReference>
<dbReference type="PROSITE" id="PS00086">
    <property type="entry name" value="CYTOCHROME_P450"/>
    <property type="match status" value="1"/>
</dbReference>
<evidence type="ECO:0000256" key="6">
    <source>
        <dbReference type="ARBA" id="ARBA00023004"/>
    </source>
</evidence>
<keyword evidence="6 8" id="KW-0408">Iron</keyword>
<keyword evidence="5 8" id="KW-0560">Oxidoreductase</keyword>
<dbReference type="InterPro" id="IPR002401">
    <property type="entry name" value="Cyt_P450_E_grp-I"/>
</dbReference>
<evidence type="ECO:0000256" key="7">
    <source>
        <dbReference type="ARBA" id="ARBA00023033"/>
    </source>
</evidence>
<keyword evidence="4 8" id="KW-0479">Metal-binding</keyword>
<dbReference type="PANTHER" id="PTHR24305">
    <property type="entry name" value="CYTOCHROME P450"/>
    <property type="match status" value="1"/>
</dbReference>
<evidence type="ECO:0000256" key="1">
    <source>
        <dbReference type="ARBA" id="ARBA00001971"/>
    </source>
</evidence>
<dbReference type="GeneID" id="98154927"/>
<evidence type="ECO:0000256" key="5">
    <source>
        <dbReference type="ARBA" id="ARBA00023002"/>
    </source>
</evidence>
<dbReference type="Pfam" id="PF00067">
    <property type="entry name" value="p450"/>
    <property type="match status" value="1"/>
</dbReference>
<comment type="similarity">
    <text evidence="2 8">Belongs to the cytochrome P450 family.</text>
</comment>
<dbReference type="RefSeq" id="XP_070900497.1">
    <property type="nucleotide sequence ID" value="XM_071039763.1"/>
</dbReference>
<dbReference type="SUPFAM" id="SSF48264">
    <property type="entry name" value="Cytochrome P450"/>
    <property type="match status" value="1"/>
</dbReference>
<evidence type="ECO:0000313" key="10">
    <source>
        <dbReference type="Proteomes" id="UP001610444"/>
    </source>
</evidence>
<keyword evidence="3 8" id="KW-0349">Heme</keyword>
<proteinExistence type="inferred from homology"/>
<dbReference type="Proteomes" id="UP001610444">
    <property type="component" value="Unassembled WGS sequence"/>
</dbReference>
<evidence type="ECO:0000313" key="9">
    <source>
        <dbReference type="EMBL" id="KAL2852675.1"/>
    </source>
</evidence>
<dbReference type="PRINTS" id="PR00463">
    <property type="entry name" value="EP450I"/>
</dbReference>
<keyword evidence="10" id="KW-1185">Reference proteome</keyword>
<accession>A0ABR4KK69</accession>
<dbReference type="PANTHER" id="PTHR24305:SF157">
    <property type="entry name" value="N-ACETYLTRYPTOPHAN 6-HYDROXYLASE IVOC-RELATED"/>
    <property type="match status" value="1"/>
</dbReference>
<name>A0ABR4KK69_9EURO</name>
<reference evidence="9 10" key="1">
    <citation type="submission" date="2024-07" db="EMBL/GenBank/DDBJ databases">
        <title>Section-level genome sequencing and comparative genomics of Aspergillus sections Usti and Cavernicolus.</title>
        <authorList>
            <consortium name="Lawrence Berkeley National Laboratory"/>
            <person name="Nybo J.L."/>
            <person name="Vesth T.C."/>
            <person name="Theobald S."/>
            <person name="Frisvad J.C."/>
            <person name="Larsen T.O."/>
            <person name="Kjaerboelling I."/>
            <person name="Rothschild-Mancinelli K."/>
            <person name="Lyhne E.K."/>
            <person name="Kogle M.E."/>
            <person name="Barry K."/>
            <person name="Clum A."/>
            <person name="Na H."/>
            <person name="Ledsgaard L."/>
            <person name="Lin J."/>
            <person name="Lipzen A."/>
            <person name="Kuo A."/>
            <person name="Riley R."/>
            <person name="Mondo S."/>
            <person name="LaButti K."/>
            <person name="Haridas S."/>
            <person name="Pangalinan J."/>
            <person name="Salamov A.A."/>
            <person name="Simmons B.A."/>
            <person name="Magnuson J.K."/>
            <person name="Chen J."/>
            <person name="Drula E."/>
            <person name="Henrissat B."/>
            <person name="Wiebenga A."/>
            <person name="Lubbers R.J."/>
            <person name="Gomes A.C."/>
            <person name="Macurrencykelacurrency M.R."/>
            <person name="Stajich J."/>
            <person name="Grigoriev I.V."/>
            <person name="Mortensen U.H."/>
            <person name="De vries R.P."/>
            <person name="Baker S.E."/>
            <person name="Andersen M.R."/>
        </authorList>
    </citation>
    <scope>NUCLEOTIDE SEQUENCE [LARGE SCALE GENOMIC DNA]</scope>
    <source>
        <strain evidence="9 10">CBS 756.74</strain>
    </source>
</reference>
<evidence type="ECO:0000256" key="2">
    <source>
        <dbReference type="ARBA" id="ARBA00010617"/>
    </source>
</evidence>